<organism evidence="10">
    <name type="scientific">Cladocopium goreaui</name>
    <dbReference type="NCBI Taxonomy" id="2562237"/>
    <lineage>
        <taxon>Eukaryota</taxon>
        <taxon>Sar</taxon>
        <taxon>Alveolata</taxon>
        <taxon>Dinophyceae</taxon>
        <taxon>Suessiales</taxon>
        <taxon>Symbiodiniaceae</taxon>
        <taxon>Cladocopium</taxon>
    </lineage>
</organism>
<evidence type="ECO:0000256" key="7">
    <source>
        <dbReference type="ARBA" id="ARBA00023033"/>
    </source>
</evidence>
<dbReference type="OrthoDB" id="1372046at2759"/>
<comment type="cofactor">
    <cofactor evidence="1 8">
        <name>heme</name>
        <dbReference type="ChEBI" id="CHEBI:30413"/>
    </cofactor>
</comment>
<protein>
    <recommendedName>
        <fullName evidence="12">Cytochrome P450</fullName>
    </recommendedName>
</protein>
<evidence type="ECO:0000256" key="3">
    <source>
        <dbReference type="ARBA" id="ARBA00022617"/>
    </source>
</evidence>
<dbReference type="GO" id="GO:0016705">
    <property type="term" value="F:oxidoreductase activity, acting on paired donors, with incorporation or reduction of molecular oxygen"/>
    <property type="evidence" value="ECO:0007669"/>
    <property type="project" value="InterPro"/>
</dbReference>
<dbReference type="GO" id="GO:0020037">
    <property type="term" value="F:heme binding"/>
    <property type="evidence" value="ECO:0007669"/>
    <property type="project" value="InterPro"/>
</dbReference>
<evidence type="ECO:0000256" key="1">
    <source>
        <dbReference type="ARBA" id="ARBA00001971"/>
    </source>
</evidence>
<keyword evidence="4 8" id="KW-0479">Metal-binding</keyword>
<feature type="binding site" description="axial binding residue" evidence="8">
    <location>
        <position position="575"/>
    </location>
    <ligand>
        <name>heme</name>
        <dbReference type="ChEBI" id="CHEBI:30413"/>
    </ligand>
    <ligandPart>
        <name>Fe</name>
        <dbReference type="ChEBI" id="CHEBI:18248"/>
    </ligandPart>
</feature>
<dbReference type="Gene3D" id="1.10.630.10">
    <property type="entry name" value="Cytochrome P450"/>
    <property type="match status" value="1"/>
</dbReference>
<reference evidence="11" key="2">
    <citation type="submission" date="2024-04" db="EMBL/GenBank/DDBJ databases">
        <authorList>
            <person name="Chen Y."/>
            <person name="Shah S."/>
            <person name="Dougan E. K."/>
            <person name="Thang M."/>
            <person name="Chan C."/>
        </authorList>
    </citation>
    <scope>NUCLEOTIDE SEQUENCE [LARGE SCALE GENOMIC DNA]</scope>
</reference>
<comment type="caution">
    <text evidence="10">The sequence shown here is derived from an EMBL/GenBank/DDBJ whole genome shotgun (WGS) entry which is preliminary data.</text>
</comment>
<keyword evidence="6 8" id="KW-0408">Iron</keyword>
<keyword evidence="7" id="KW-0503">Monooxygenase</keyword>
<evidence type="ECO:0000256" key="9">
    <source>
        <dbReference type="SAM" id="Coils"/>
    </source>
</evidence>
<feature type="non-terminal residue" evidence="10">
    <location>
        <position position="803"/>
    </location>
</feature>
<evidence type="ECO:0000256" key="6">
    <source>
        <dbReference type="ARBA" id="ARBA00023004"/>
    </source>
</evidence>
<evidence type="ECO:0000256" key="2">
    <source>
        <dbReference type="ARBA" id="ARBA00010617"/>
    </source>
</evidence>
<feature type="coiled-coil region" evidence="9">
    <location>
        <begin position="624"/>
        <end position="659"/>
    </location>
</feature>
<dbReference type="Pfam" id="PF00067">
    <property type="entry name" value="p450"/>
    <property type="match status" value="1"/>
</dbReference>
<dbReference type="PROSITE" id="PS00086">
    <property type="entry name" value="CYTOCHROME_P450"/>
    <property type="match status" value="1"/>
</dbReference>
<dbReference type="InterPro" id="IPR017972">
    <property type="entry name" value="Cyt_P450_CS"/>
</dbReference>
<comment type="similarity">
    <text evidence="2">Belongs to the cytochrome P450 family.</text>
</comment>
<accession>A0A9P1CMA1</accession>
<dbReference type="GO" id="GO:0016125">
    <property type="term" value="P:sterol metabolic process"/>
    <property type="evidence" value="ECO:0007669"/>
    <property type="project" value="TreeGrafter"/>
</dbReference>
<dbReference type="InterPro" id="IPR001128">
    <property type="entry name" value="Cyt_P450"/>
</dbReference>
<dbReference type="InterPro" id="IPR036396">
    <property type="entry name" value="Cyt_P450_sf"/>
</dbReference>
<dbReference type="PANTHER" id="PTHR24286:SF24">
    <property type="entry name" value="LANOSTEROL 14-ALPHA DEMETHYLASE"/>
    <property type="match status" value="1"/>
</dbReference>
<dbReference type="GO" id="GO:0004497">
    <property type="term" value="F:monooxygenase activity"/>
    <property type="evidence" value="ECO:0007669"/>
    <property type="project" value="UniProtKB-KW"/>
</dbReference>
<name>A0A9P1CMA1_9DINO</name>
<reference evidence="10" key="1">
    <citation type="submission" date="2022-10" db="EMBL/GenBank/DDBJ databases">
        <authorList>
            <person name="Chen Y."/>
            <person name="Dougan E. K."/>
            <person name="Chan C."/>
            <person name="Rhodes N."/>
            <person name="Thang M."/>
        </authorList>
    </citation>
    <scope>NUCLEOTIDE SEQUENCE</scope>
</reference>
<evidence type="ECO:0000256" key="5">
    <source>
        <dbReference type="ARBA" id="ARBA00023002"/>
    </source>
</evidence>
<evidence type="ECO:0000256" key="8">
    <source>
        <dbReference type="PIRSR" id="PIRSR602401-1"/>
    </source>
</evidence>
<keyword evidence="5" id="KW-0560">Oxidoreductase</keyword>
<dbReference type="GO" id="GO:0005506">
    <property type="term" value="F:iron ion binding"/>
    <property type="evidence" value="ECO:0007669"/>
    <property type="project" value="InterPro"/>
</dbReference>
<evidence type="ECO:0000313" key="10">
    <source>
        <dbReference type="EMBL" id="CAI3993657.1"/>
    </source>
</evidence>
<evidence type="ECO:0000256" key="4">
    <source>
        <dbReference type="ARBA" id="ARBA00022723"/>
    </source>
</evidence>
<dbReference type="EMBL" id="CAMXCT020001858">
    <property type="protein sequence ID" value="CAL1147032.1"/>
    <property type="molecule type" value="Genomic_DNA"/>
</dbReference>
<dbReference type="AlphaFoldDB" id="A0A9P1CMA1"/>
<keyword evidence="3 8" id="KW-0349">Heme</keyword>
<gene>
    <name evidence="10" type="ORF">C1SCF055_LOCUS20385</name>
</gene>
<dbReference type="InterPro" id="IPR002401">
    <property type="entry name" value="Cyt_P450_E_grp-I"/>
</dbReference>
<evidence type="ECO:0000313" key="11">
    <source>
        <dbReference type="EMBL" id="CAL1147032.1"/>
    </source>
</evidence>
<feature type="non-terminal residue" evidence="10">
    <location>
        <position position="1"/>
    </location>
</feature>
<proteinExistence type="inferred from homology"/>
<dbReference type="CDD" id="cd04508">
    <property type="entry name" value="Tudor_SF"/>
    <property type="match status" value="1"/>
</dbReference>
<dbReference type="PRINTS" id="PR00463">
    <property type="entry name" value="EP450I"/>
</dbReference>
<keyword evidence="9" id="KW-0175">Coiled coil</keyword>
<dbReference type="PANTHER" id="PTHR24286">
    <property type="entry name" value="CYTOCHROME P450 26"/>
    <property type="match status" value="1"/>
</dbReference>
<dbReference type="SUPFAM" id="SSF48264">
    <property type="entry name" value="Cytochrome P450"/>
    <property type="match status" value="1"/>
</dbReference>
<dbReference type="Gene3D" id="2.30.30.140">
    <property type="match status" value="1"/>
</dbReference>
<sequence length="803" mass="91432">MVTMEVAAESDSPYESREKGRDKQFDAYWRLDCPTSGATVEAFWPDFGCWLPAKFLRVNADGSFNIQWKSDSSTSTLPDDHVRKLGDKAVPDPVAKRVAGREKLKSVDILEVDDLLLAVEAELREPVGPCGVFWLIATHLAPTVDGWGMELQHAHSKSVWALLAACGVSAYFFWCRWRFLQRLPPGRFWMLPVLGESLTYVKDPLSFFEEMVKASAACLVNCLEKLTQHGGTCRSHLLLAPSVILAVTEENAKLIHSKKDLGWPRHFQKLVGRKALAMVNDPLHKKIRTLNSRAFADKQLDSYLPKLQKLSAKYLEDWVGKPSSDLHFEVKHYAFECGEAVVLGGEQVRSDRFMKLYDKTFEGLGCILPFDLPGFPFRECMKARGQLVEGFKELIQQKRRKLKDPVRMFRISTMLDTQTEGTDEEELLDFCIGMMFAAHDTTLCSVQSCLHWLKAFPALEQRLRKEVKDLWDGQAFSVNRPLLESMHQTRAFLQEVWRTTPPVQVVVRSLSEDTEVDGYLIPKGWSIYFAPAGRHSKAENFKEFSIERHLKDGKFLDSTFEPTYFNAFGGGSRMCIGYKFGRDEMLVFLLNFLHGYDLRIDRSDLKKFPFHFWRLTGLQRCGLRSFAEATLKALLRQRERETRETREEAEEAFKATETRRIFTASPETPAAGALRLAEEAIKVVWASSGCDLPLLTSLKPGFLLGEREQEELGRAPKVERAVGYPGGNQRSGWLPVEEQAQRTFEAKGMNRPAPAPIVEKKESEEVRKELHMTWTVTAVAKKFPQVITSALSVMQRKRCELDH</sequence>
<dbReference type="EMBL" id="CAMXCT010001858">
    <property type="protein sequence ID" value="CAI3993657.1"/>
    <property type="molecule type" value="Genomic_DNA"/>
</dbReference>
<evidence type="ECO:0008006" key="12">
    <source>
        <dbReference type="Google" id="ProtNLM"/>
    </source>
</evidence>